<dbReference type="Pfam" id="PF07282">
    <property type="entry name" value="Cas12f1-like_TNB"/>
    <property type="match status" value="1"/>
</dbReference>
<feature type="domain" description="Transposase putative helix-turn-helix" evidence="10">
    <location>
        <begin position="1"/>
        <end position="40"/>
    </location>
</feature>
<comment type="similarity">
    <text evidence="1">In the C-terminal section; belongs to the transposase 35 family.</text>
</comment>
<protein>
    <submittedName>
        <fullName evidence="11">Transposase, IS605 OrfB family</fullName>
    </submittedName>
</protein>
<dbReference type="GO" id="GO:0003677">
    <property type="term" value="F:DNA binding"/>
    <property type="evidence" value="ECO:0007669"/>
    <property type="project" value="UniProtKB-KW"/>
</dbReference>
<dbReference type="AlphaFoldDB" id="A0A7U4QJY8"/>
<dbReference type="RefSeq" id="WP_082757614.1">
    <property type="nucleotide sequence ID" value="NZ_CP013015.1"/>
</dbReference>
<keyword evidence="5" id="KW-0862">Zinc</keyword>
<dbReference type="Pfam" id="PF12323">
    <property type="entry name" value="HTH_OrfB_IS605"/>
    <property type="match status" value="1"/>
</dbReference>
<keyword evidence="3" id="KW-0815">Transposition</keyword>
<dbReference type="InterPro" id="IPR021027">
    <property type="entry name" value="Transposase_put_HTH"/>
</dbReference>
<dbReference type="Pfam" id="PF01385">
    <property type="entry name" value="OrfB_IS605"/>
    <property type="match status" value="1"/>
</dbReference>
<dbReference type="EMBL" id="CP013015">
    <property type="protein sequence ID" value="AMM40747.1"/>
    <property type="molecule type" value="Genomic_DNA"/>
</dbReference>
<dbReference type="Proteomes" id="UP000070560">
    <property type="component" value="Chromosome"/>
</dbReference>
<dbReference type="OrthoDB" id="5321019at2"/>
<dbReference type="InterPro" id="IPR010095">
    <property type="entry name" value="Cas12f1-like_TNB"/>
</dbReference>
<evidence type="ECO:0000256" key="5">
    <source>
        <dbReference type="ARBA" id="ARBA00022833"/>
    </source>
</evidence>
<proteinExistence type="inferred from homology"/>
<dbReference type="KEGG" id="daw:HS1_000943"/>
<gene>
    <name evidence="11" type="ORF">HS1_000943</name>
</gene>
<evidence type="ECO:0000256" key="3">
    <source>
        <dbReference type="ARBA" id="ARBA00022578"/>
    </source>
</evidence>
<feature type="domain" description="Probable transposase IS891/IS1136/IS1341" evidence="8">
    <location>
        <begin position="170"/>
        <end position="275"/>
    </location>
</feature>
<evidence type="ECO:0000259" key="9">
    <source>
        <dbReference type="Pfam" id="PF07282"/>
    </source>
</evidence>
<comment type="similarity">
    <text evidence="2">In the N-terminal section; belongs to the transposase 2 family.</text>
</comment>
<evidence type="ECO:0000256" key="7">
    <source>
        <dbReference type="ARBA" id="ARBA00023172"/>
    </source>
</evidence>
<dbReference type="InterPro" id="IPR001959">
    <property type="entry name" value="Transposase"/>
</dbReference>
<organism evidence="11 12">
    <name type="scientific">Desulfofervidus auxilii</name>
    <dbReference type="NCBI Taxonomy" id="1621989"/>
    <lineage>
        <taxon>Bacteria</taxon>
        <taxon>Pseudomonadati</taxon>
        <taxon>Thermodesulfobacteriota</taxon>
        <taxon>Candidatus Desulfofervidia</taxon>
        <taxon>Candidatus Desulfofervidales</taxon>
        <taxon>Candidatus Desulfofervidaceae</taxon>
        <taxon>Candidatus Desulfofervidus</taxon>
    </lineage>
</organism>
<dbReference type="NCBIfam" id="NF040570">
    <property type="entry name" value="guided_TnpB"/>
    <property type="match status" value="1"/>
</dbReference>
<dbReference type="InterPro" id="IPR051399">
    <property type="entry name" value="RNA-guided_DNA_endo/Transpos"/>
</dbReference>
<dbReference type="PANTHER" id="PTHR30405">
    <property type="entry name" value="TRANSPOSASE"/>
    <property type="match status" value="1"/>
</dbReference>
<dbReference type="GO" id="GO:0046872">
    <property type="term" value="F:metal ion binding"/>
    <property type="evidence" value="ECO:0007669"/>
    <property type="project" value="UniProtKB-KW"/>
</dbReference>
<evidence type="ECO:0000313" key="12">
    <source>
        <dbReference type="Proteomes" id="UP000070560"/>
    </source>
</evidence>
<keyword evidence="12" id="KW-1185">Reference proteome</keyword>
<name>A0A7U4QJY8_DESA2</name>
<dbReference type="GO" id="GO:0006310">
    <property type="term" value="P:DNA recombination"/>
    <property type="evidence" value="ECO:0007669"/>
    <property type="project" value="UniProtKB-KW"/>
</dbReference>
<keyword evidence="4" id="KW-0479">Metal-binding</keyword>
<keyword evidence="6" id="KW-0238">DNA-binding</keyword>
<accession>A0A7U4QJY8</accession>
<evidence type="ECO:0000259" key="10">
    <source>
        <dbReference type="Pfam" id="PF12323"/>
    </source>
</evidence>
<feature type="domain" description="Cas12f1-like TNB" evidence="9">
    <location>
        <begin position="302"/>
        <end position="368"/>
    </location>
</feature>
<evidence type="ECO:0000256" key="6">
    <source>
        <dbReference type="ARBA" id="ARBA00023125"/>
    </source>
</evidence>
<reference evidence="11 12" key="1">
    <citation type="submission" date="2015-10" db="EMBL/GenBank/DDBJ databases">
        <title>Candidatus Desulfofervidus auxilii, a hydrogenotrophic sulfate-reducing bacterium involved in the thermophilic anaerobic oxidation of methane.</title>
        <authorList>
            <person name="Krukenberg V."/>
            <person name="Richter M."/>
            <person name="Wegener G."/>
        </authorList>
    </citation>
    <scope>NUCLEOTIDE SEQUENCE [LARGE SCALE GENOMIC DNA]</scope>
    <source>
        <strain evidence="11 12">HS1</strain>
    </source>
</reference>
<sequence>MIVRQAYKFRLKTNEELEQKLVQFSGCCRFVWNKAIALIKFRLDHNISIPWYNDMAGFLGLWKRSEEYAFLNDAHSQILQQTLKDLYKAIESAFARGNGIRFPKFKKKYRHDSFRYPQGVKIDNRRIFLPKIGWVRFYKSREIEGKIKQVIVKREYKHWYVSVITEKEVEPITRLHSPIGIDLGVRKIITLSDGTYFKPLDLTKLEKKLKREQRRLAKKKKFSKNWYKQKARITKLWQKIKNKRYDYVHKLSTAIAKNHGIVVVEDLRIKNMTRSARGTIDNPGYNVKQKAGLNRSILRQAWGIFLRLLEYKLEWSGGRLVVVNPRYSSFTCPVCGLTSRENRKSQARFVCENCGFEANADFVAALNILERGFKNLSEDLCFLTQKRIKELVLELSTAGTAGGNACGGSALLPVKQEPAGNREGVMLPVKLKQGILSL</sequence>
<evidence type="ECO:0000256" key="2">
    <source>
        <dbReference type="ARBA" id="ARBA00011044"/>
    </source>
</evidence>
<evidence type="ECO:0000313" key="11">
    <source>
        <dbReference type="EMBL" id="AMM40747.1"/>
    </source>
</evidence>
<evidence type="ECO:0000259" key="8">
    <source>
        <dbReference type="Pfam" id="PF01385"/>
    </source>
</evidence>
<dbReference type="NCBIfam" id="TIGR01766">
    <property type="entry name" value="IS200/IS605 family accessory protein TnpB-like domain"/>
    <property type="match status" value="1"/>
</dbReference>
<evidence type="ECO:0000256" key="1">
    <source>
        <dbReference type="ARBA" id="ARBA00008761"/>
    </source>
</evidence>
<dbReference type="GO" id="GO:0032196">
    <property type="term" value="P:transposition"/>
    <property type="evidence" value="ECO:0007669"/>
    <property type="project" value="UniProtKB-KW"/>
</dbReference>
<evidence type="ECO:0000256" key="4">
    <source>
        <dbReference type="ARBA" id="ARBA00022723"/>
    </source>
</evidence>
<dbReference type="PANTHER" id="PTHR30405:SF11">
    <property type="entry name" value="RNA-GUIDED DNA ENDONUCLEASE RV2885C-RELATED"/>
    <property type="match status" value="1"/>
</dbReference>
<keyword evidence="7" id="KW-0233">DNA recombination</keyword>